<gene>
    <name evidence="1" type="ORF">PHPALM_31652</name>
</gene>
<evidence type="ECO:0000313" key="2">
    <source>
        <dbReference type="Proteomes" id="UP000237271"/>
    </source>
</evidence>
<dbReference type="SMART" id="SM00248">
    <property type="entry name" value="ANK"/>
    <property type="match status" value="4"/>
</dbReference>
<dbReference type="PANTHER" id="PTHR46586:SF3">
    <property type="entry name" value="ANKYRIN REPEAT-CONTAINING PROTEIN"/>
    <property type="match status" value="1"/>
</dbReference>
<dbReference type="Proteomes" id="UP000237271">
    <property type="component" value="Unassembled WGS sequence"/>
</dbReference>
<dbReference type="InterPro" id="IPR002110">
    <property type="entry name" value="Ankyrin_rpt"/>
</dbReference>
<evidence type="ECO:0000313" key="1">
    <source>
        <dbReference type="EMBL" id="POM59588.1"/>
    </source>
</evidence>
<dbReference type="Gene3D" id="1.25.40.20">
    <property type="entry name" value="Ankyrin repeat-containing domain"/>
    <property type="match status" value="1"/>
</dbReference>
<dbReference type="OrthoDB" id="104812at2759"/>
<protein>
    <submittedName>
        <fullName evidence="1">Uncharacterized protein</fullName>
    </submittedName>
</protein>
<sequence length="388" mass="43496">MTLGFSDHHHNLTHYLISSYLKRPTVQCTMNSIVSFENTNPRPWTKGAMDGAAARGRLDLLKKLRYGRSVGCSSAAFIGAARNNFVPVLQWLSRYYIQHSKPSTELAAAAERGHMERQNGHVEVVQLLMENSRIQYHSVILQKAAEFGHIRVMELVLDQWRPREINIAIPTAGAGQSRTLRTFLEKLTFDERSIVFAIVDAARNDHNDILTLLLQRQSFVEAQSDTGDGKKSRVIQVAMNQVVSAAVLSGHISVVRMLIDKATNPIKALLQDAATKDRVEMMELLLNVAETRTITKHRLHEFLKDALNIAASRSCIDMAQLLVSRFKNIDTSHALKIAVTKNDTEMVNVLIEKNRTKFKINALFTAAKKGDVDRVKALLQVSDQLCFG</sequence>
<reference evidence="1 2" key="1">
    <citation type="journal article" date="2017" name="Genome Biol. Evol.">
        <title>Phytophthora megakarya and P. palmivora, closely related causal agents of cacao black pod rot, underwent increases in genome sizes and gene numbers by different mechanisms.</title>
        <authorList>
            <person name="Ali S.S."/>
            <person name="Shao J."/>
            <person name="Lary D.J."/>
            <person name="Kronmiller B."/>
            <person name="Shen D."/>
            <person name="Strem M.D."/>
            <person name="Amoako-Attah I."/>
            <person name="Akrofi A.Y."/>
            <person name="Begoude B.A."/>
            <person name="Ten Hoopen G.M."/>
            <person name="Coulibaly K."/>
            <person name="Kebe B.I."/>
            <person name="Melnick R.L."/>
            <person name="Guiltinan M.J."/>
            <person name="Tyler B.M."/>
            <person name="Meinhardt L.W."/>
            <person name="Bailey B.A."/>
        </authorList>
    </citation>
    <scope>NUCLEOTIDE SEQUENCE [LARGE SCALE GENOMIC DNA]</scope>
    <source>
        <strain evidence="2">sbr112.9</strain>
    </source>
</reference>
<dbReference type="InterPro" id="IPR052050">
    <property type="entry name" value="SecEffector_AnkRepeat"/>
</dbReference>
<organism evidence="1 2">
    <name type="scientific">Phytophthora palmivora</name>
    <dbReference type="NCBI Taxonomy" id="4796"/>
    <lineage>
        <taxon>Eukaryota</taxon>
        <taxon>Sar</taxon>
        <taxon>Stramenopiles</taxon>
        <taxon>Oomycota</taxon>
        <taxon>Peronosporomycetes</taxon>
        <taxon>Peronosporales</taxon>
        <taxon>Peronosporaceae</taxon>
        <taxon>Phytophthora</taxon>
    </lineage>
</organism>
<name>A0A2P4X209_9STRA</name>
<dbReference type="SUPFAM" id="SSF48403">
    <property type="entry name" value="Ankyrin repeat"/>
    <property type="match status" value="1"/>
</dbReference>
<keyword evidence="2" id="KW-1185">Reference proteome</keyword>
<dbReference type="EMBL" id="NCKW01017092">
    <property type="protein sequence ID" value="POM59588.1"/>
    <property type="molecule type" value="Genomic_DNA"/>
</dbReference>
<comment type="caution">
    <text evidence="1">The sequence shown here is derived from an EMBL/GenBank/DDBJ whole genome shotgun (WGS) entry which is preliminary data.</text>
</comment>
<dbReference type="InterPro" id="IPR036770">
    <property type="entry name" value="Ankyrin_rpt-contain_sf"/>
</dbReference>
<dbReference type="AlphaFoldDB" id="A0A2P4X209"/>
<proteinExistence type="predicted"/>
<dbReference type="PANTHER" id="PTHR46586">
    <property type="entry name" value="ANKYRIN REPEAT-CONTAINING PROTEIN"/>
    <property type="match status" value="1"/>
</dbReference>
<accession>A0A2P4X209</accession>